<gene>
    <name evidence="1" type="ORF">RS030_142165</name>
</gene>
<evidence type="ECO:0000313" key="1">
    <source>
        <dbReference type="EMBL" id="KAK6590704.1"/>
    </source>
</evidence>
<comment type="caution">
    <text evidence="1">The sequence shown here is derived from an EMBL/GenBank/DDBJ whole genome shotgun (WGS) entry which is preliminary data.</text>
</comment>
<reference evidence="1 2" key="1">
    <citation type="submission" date="2023-10" db="EMBL/GenBank/DDBJ databases">
        <title>Comparative genomics analysis reveals potential genetic determinants of host preference in Cryptosporidium xiaoi.</title>
        <authorList>
            <person name="Xiao L."/>
            <person name="Li J."/>
        </authorList>
    </citation>
    <scope>NUCLEOTIDE SEQUENCE [LARGE SCALE GENOMIC DNA]</scope>
    <source>
        <strain evidence="1 2">52996</strain>
    </source>
</reference>
<organism evidence="1 2">
    <name type="scientific">Cryptosporidium xiaoi</name>
    <dbReference type="NCBI Taxonomy" id="659607"/>
    <lineage>
        <taxon>Eukaryota</taxon>
        <taxon>Sar</taxon>
        <taxon>Alveolata</taxon>
        <taxon>Apicomplexa</taxon>
        <taxon>Conoidasida</taxon>
        <taxon>Coccidia</taxon>
        <taxon>Eucoccidiorida</taxon>
        <taxon>Eimeriorina</taxon>
        <taxon>Cryptosporidiidae</taxon>
        <taxon>Cryptosporidium</taxon>
    </lineage>
</organism>
<evidence type="ECO:0000313" key="2">
    <source>
        <dbReference type="Proteomes" id="UP001311799"/>
    </source>
</evidence>
<dbReference type="AlphaFoldDB" id="A0AAV9Y2X5"/>
<accession>A0AAV9Y2X5</accession>
<dbReference type="EMBL" id="JAWDEY010000005">
    <property type="protein sequence ID" value="KAK6590704.1"/>
    <property type="molecule type" value="Genomic_DNA"/>
</dbReference>
<protein>
    <recommendedName>
        <fullName evidence="3">Nucleolar protein 12</fullName>
    </recommendedName>
</protein>
<dbReference type="Pfam" id="PF09805">
    <property type="entry name" value="Nop25"/>
    <property type="match status" value="1"/>
</dbReference>
<sequence>MTQDKSKTIQTKYGKKGKSISFDLEKRNEFINGFRARKKERRERSTLKKKLKEKKFIDDVKKDAKETIQRHVKTINEICRQNQPTPKNETKRTTSKVSYWLKSQCTFQST</sequence>
<dbReference type="Proteomes" id="UP001311799">
    <property type="component" value="Unassembled WGS sequence"/>
</dbReference>
<name>A0AAV9Y2X5_9CRYT</name>
<proteinExistence type="predicted"/>
<evidence type="ECO:0008006" key="3">
    <source>
        <dbReference type="Google" id="ProtNLM"/>
    </source>
</evidence>
<dbReference type="InterPro" id="IPR019186">
    <property type="entry name" value="Nucleolar_protein_12"/>
</dbReference>
<keyword evidence="2" id="KW-1185">Reference proteome</keyword>